<organism evidence="1 2">
    <name type="scientific">Thermobifida alba</name>
    <name type="common">Thermomonospora alba</name>
    <dbReference type="NCBI Taxonomy" id="53522"/>
    <lineage>
        <taxon>Bacteria</taxon>
        <taxon>Bacillati</taxon>
        <taxon>Actinomycetota</taxon>
        <taxon>Actinomycetes</taxon>
        <taxon>Streptosporangiales</taxon>
        <taxon>Nocardiopsidaceae</taxon>
        <taxon>Thermobifida</taxon>
    </lineage>
</organism>
<proteinExistence type="predicted"/>
<dbReference type="EMBL" id="CP051627">
    <property type="protein sequence ID" value="UPT20157.1"/>
    <property type="molecule type" value="Genomic_DNA"/>
</dbReference>
<evidence type="ECO:0008006" key="3">
    <source>
        <dbReference type="Google" id="ProtNLM"/>
    </source>
</evidence>
<keyword evidence="2" id="KW-1185">Reference proteome</keyword>
<gene>
    <name evidence="1" type="ORF">FOF52_03560</name>
</gene>
<accession>A0ABY4KXJ5</accession>
<dbReference type="PANTHER" id="PTHR34613:SF1">
    <property type="entry name" value="SLL6017 PROTEIN"/>
    <property type="match status" value="1"/>
</dbReference>
<dbReference type="Proteomes" id="UP000832041">
    <property type="component" value="Chromosome"/>
</dbReference>
<name>A0ABY4KXJ5_THEAE</name>
<sequence>MPTQEHEMLIELFRNRPDLAAALLDDVFDVEVPADARARLESGDLTECAPTEYRADAVVTLRGERERMAVVVEVQRDGAHVRRSKQWSWPAYLATLRSRMRCPTVLLVVCPDDATARWCAEPIDTGHPGWVLRPLVVGPGVLPAVTEVAEAARLPELAVLSALAHGESQPRVLDALYGALASAEDVEQAQLYADFVLAALPEAARKHLEELMATGTYEYRSDFARRYVEKGRAEGEARAVLRVLAARGVEVTEEARRRVLECADPDVLDRWLERALTARTAHDLFTD</sequence>
<protein>
    <recommendedName>
        <fullName evidence="3">DUF4365 domain-containing protein</fullName>
    </recommendedName>
</protein>
<reference evidence="1 2" key="1">
    <citation type="submission" date="2020-04" db="EMBL/GenBank/DDBJ databases">
        <title>Thermobifida alba genome sequencing and assembly.</title>
        <authorList>
            <person name="Luzics S."/>
            <person name="Horvath B."/>
            <person name="Nagy I."/>
            <person name="Toth A."/>
            <person name="Nagy I."/>
            <person name="Kukolya J."/>
        </authorList>
    </citation>
    <scope>NUCLEOTIDE SEQUENCE [LARGE SCALE GENOMIC DNA]</scope>
    <source>
        <strain evidence="1 2">DSM 43795</strain>
    </source>
</reference>
<evidence type="ECO:0000313" key="2">
    <source>
        <dbReference type="Proteomes" id="UP000832041"/>
    </source>
</evidence>
<evidence type="ECO:0000313" key="1">
    <source>
        <dbReference type="EMBL" id="UPT20157.1"/>
    </source>
</evidence>
<dbReference type="PANTHER" id="PTHR34613">
    <property type="entry name" value="SLL0800 PROTEIN"/>
    <property type="match status" value="1"/>
</dbReference>
<dbReference type="RefSeq" id="WP_248592409.1">
    <property type="nucleotide sequence ID" value="NZ_BAABEB010000012.1"/>
</dbReference>